<keyword evidence="9 12" id="KW-1133">Transmembrane helix</keyword>
<keyword evidence="8" id="KW-0418">Kinase</keyword>
<dbReference type="GO" id="GO:0005886">
    <property type="term" value="C:plasma membrane"/>
    <property type="evidence" value="ECO:0007669"/>
    <property type="project" value="UniProtKB-SubCell"/>
</dbReference>
<keyword evidence="2" id="KW-0813">Transport</keyword>
<feature type="transmembrane region" description="Helical" evidence="12">
    <location>
        <begin position="258"/>
        <end position="279"/>
    </location>
</feature>
<dbReference type="PANTHER" id="PTHR30175:SF1">
    <property type="entry name" value="PTS SYSTEM ARBUTIN-, CELLOBIOSE-, AND SALICIN-SPECIFIC EIIBC COMPONENT-RELATED"/>
    <property type="match status" value="1"/>
</dbReference>
<comment type="subcellular location">
    <subcellularLocation>
        <location evidence="1">Cell membrane</location>
        <topology evidence="1">Multi-pass membrane protein</topology>
    </subcellularLocation>
</comment>
<dbReference type="Pfam" id="PF00367">
    <property type="entry name" value="PTS_EIIB"/>
    <property type="match status" value="1"/>
</dbReference>
<dbReference type="PANTHER" id="PTHR30175">
    <property type="entry name" value="PHOSPHOTRANSFERASE SYSTEM TRANSPORT PROTEIN"/>
    <property type="match status" value="1"/>
</dbReference>
<evidence type="ECO:0000256" key="4">
    <source>
        <dbReference type="ARBA" id="ARBA00022597"/>
    </source>
</evidence>
<dbReference type="InterPro" id="IPR003352">
    <property type="entry name" value="PTS_EIIC"/>
</dbReference>
<proteinExistence type="predicted"/>
<dbReference type="AlphaFoldDB" id="B9YD07"/>
<dbReference type="eggNOG" id="COG1263">
    <property type="taxonomic scope" value="Bacteria"/>
</dbReference>
<comment type="caution">
    <text evidence="15">The sequence shown here is derived from an EMBL/GenBank/DDBJ whole genome shotgun (WGS) entry which is preliminary data.</text>
</comment>
<feature type="transmembrane region" description="Helical" evidence="12">
    <location>
        <begin position="332"/>
        <end position="352"/>
    </location>
</feature>
<name>B9YD07_9FIRM</name>
<keyword evidence="6" id="KW-0598">Phosphotransferase system</keyword>
<feature type="transmembrane region" description="Helical" evidence="12">
    <location>
        <begin position="291"/>
        <end position="311"/>
    </location>
</feature>
<feature type="domain" description="PTS EIIC type-1" evidence="14">
    <location>
        <begin position="113"/>
        <end position="468"/>
    </location>
</feature>
<evidence type="ECO:0000259" key="13">
    <source>
        <dbReference type="PROSITE" id="PS51098"/>
    </source>
</evidence>
<accession>B9YD07</accession>
<dbReference type="PROSITE" id="PS51098">
    <property type="entry name" value="PTS_EIIB_TYPE_1"/>
    <property type="match status" value="1"/>
</dbReference>
<dbReference type="STRING" id="545696.HOLDEFILI_03720"/>
<dbReference type="OrthoDB" id="92465at2"/>
<dbReference type="CDD" id="cd00212">
    <property type="entry name" value="PTS_IIB_glc"/>
    <property type="match status" value="1"/>
</dbReference>
<dbReference type="GO" id="GO:0090589">
    <property type="term" value="F:protein-phosphocysteine-trehalose phosphotransferase system transporter activity"/>
    <property type="evidence" value="ECO:0007669"/>
    <property type="project" value="TreeGrafter"/>
</dbReference>
<dbReference type="Gene3D" id="3.30.1360.60">
    <property type="entry name" value="Glucose permease domain IIB"/>
    <property type="match status" value="1"/>
</dbReference>
<dbReference type="GO" id="GO:0015771">
    <property type="term" value="P:trehalose transport"/>
    <property type="evidence" value="ECO:0007669"/>
    <property type="project" value="TreeGrafter"/>
</dbReference>
<dbReference type="InterPro" id="IPR050558">
    <property type="entry name" value="PTS_Sugar-Specific_Components"/>
</dbReference>
<gene>
    <name evidence="15" type="ORF">HOLDEFILI_03720</name>
</gene>
<evidence type="ECO:0000256" key="5">
    <source>
        <dbReference type="ARBA" id="ARBA00022679"/>
    </source>
</evidence>
<organism evidence="15 16">
    <name type="scientific">Holdemania filiformis DSM 12042</name>
    <dbReference type="NCBI Taxonomy" id="545696"/>
    <lineage>
        <taxon>Bacteria</taxon>
        <taxon>Bacillati</taxon>
        <taxon>Bacillota</taxon>
        <taxon>Erysipelotrichia</taxon>
        <taxon>Erysipelotrichales</taxon>
        <taxon>Erysipelotrichaceae</taxon>
        <taxon>Holdemania</taxon>
    </lineage>
</organism>
<feature type="transmembrane region" description="Helical" evidence="12">
    <location>
        <begin position="188"/>
        <end position="212"/>
    </location>
</feature>
<dbReference type="InterPro" id="IPR036878">
    <property type="entry name" value="Glu_permease_IIB"/>
</dbReference>
<dbReference type="InterPro" id="IPR013013">
    <property type="entry name" value="PTS_EIIC_1"/>
</dbReference>
<dbReference type="GO" id="GO:0016301">
    <property type="term" value="F:kinase activity"/>
    <property type="evidence" value="ECO:0007669"/>
    <property type="project" value="UniProtKB-KW"/>
</dbReference>
<dbReference type="PROSITE" id="PS51103">
    <property type="entry name" value="PTS_EIIC_TYPE_1"/>
    <property type="match status" value="1"/>
</dbReference>
<evidence type="ECO:0000256" key="9">
    <source>
        <dbReference type="ARBA" id="ARBA00022989"/>
    </source>
</evidence>
<sequence>MMAKNYKTQALTLLEKVGGKGNVAGVYHCATRLRFELKDESIPNDEQIRQIPGVLGVSRAGGQYQIIIGPDVPRLYEAVCQTGDFQSQSAIPENFDRKNEKLTIKKAIGKVFSYISGTVSELIPILVAASMVKTIQVLIGPGFFHWISAESDTYRLFDLIYNAFFYFMPLYIGYSASKKLKTSIPLGLLLGGILLVPDYIALVSAGEAFAVYGIPMKLVSYSGTMFPMLLTIACLKIVNDFAQKHISDMFAMSFRPLIVLLVMIPLELCVLGPVGGYIGDGLAMVIKACEKIPWITGAIGGLWLFVVATGMHMPLVQAINIPEQMTYGYQKILSPAIKMSNICMYGMVFAAIIKTHNKGNKATYAAYLLSGTVEPGLYGVVFKNSKCVPGLAIGGVITGILVTCLGAIVYPSQGIPLIGPWIGFIAGGTANILKGFLCGSGALIFGFIWAWMIGLDSEEFSRAASKQK</sequence>
<evidence type="ECO:0000256" key="1">
    <source>
        <dbReference type="ARBA" id="ARBA00004651"/>
    </source>
</evidence>
<evidence type="ECO:0000256" key="6">
    <source>
        <dbReference type="ARBA" id="ARBA00022683"/>
    </source>
</evidence>
<evidence type="ECO:0000313" key="15">
    <source>
        <dbReference type="EMBL" id="EEF66150.1"/>
    </source>
</evidence>
<dbReference type="InterPro" id="IPR001996">
    <property type="entry name" value="PTS_IIB_1"/>
</dbReference>
<feature type="transmembrane region" description="Helical" evidence="12">
    <location>
        <begin position="364"/>
        <end position="381"/>
    </location>
</feature>
<feature type="active site" description="Phosphocysteine intermediate; for EIIB activity" evidence="11">
    <location>
        <position position="29"/>
    </location>
</feature>
<feature type="transmembrane region" description="Helical" evidence="12">
    <location>
        <begin position="388"/>
        <end position="412"/>
    </location>
</feature>
<keyword evidence="3" id="KW-1003">Cell membrane</keyword>
<evidence type="ECO:0000313" key="16">
    <source>
        <dbReference type="Proteomes" id="UP000005950"/>
    </source>
</evidence>
<reference evidence="15 16" key="1">
    <citation type="submission" date="2008-12" db="EMBL/GenBank/DDBJ databases">
        <authorList>
            <person name="Fulton L."/>
            <person name="Clifton S."/>
            <person name="Fulton B."/>
            <person name="Xu J."/>
            <person name="Minx P."/>
            <person name="Pepin K.H."/>
            <person name="Johnson M."/>
            <person name="Bhonagiri V."/>
            <person name="Nash W.E."/>
            <person name="Mardis E.R."/>
            <person name="Wilson R.K."/>
        </authorList>
    </citation>
    <scope>NUCLEOTIDE SEQUENCE [LARGE SCALE GENOMIC DNA]</scope>
    <source>
        <strain evidence="15 16">DSM 12042</strain>
    </source>
</reference>
<feature type="transmembrane region" description="Helical" evidence="12">
    <location>
        <begin position="218"/>
        <end position="238"/>
    </location>
</feature>
<keyword evidence="7 12" id="KW-0812">Transmembrane</keyword>
<feature type="transmembrane region" description="Helical" evidence="12">
    <location>
        <begin position="432"/>
        <end position="452"/>
    </location>
</feature>
<protein>
    <submittedName>
        <fullName evidence="15">Phosphotransferase system, EIIB</fullName>
    </submittedName>
</protein>
<dbReference type="SUPFAM" id="SSF55604">
    <property type="entry name" value="Glucose permease domain IIB"/>
    <property type="match status" value="1"/>
</dbReference>
<reference evidence="15 16" key="2">
    <citation type="submission" date="2009-02" db="EMBL/GenBank/DDBJ databases">
        <title>Draft genome sequence of Holdemania filiformis DSM 12042.</title>
        <authorList>
            <person name="Sudarsanam P."/>
            <person name="Ley R."/>
            <person name="Guruge J."/>
            <person name="Turnbaugh P.J."/>
            <person name="Mahowald M."/>
            <person name="Liep D."/>
            <person name="Gordon J."/>
        </authorList>
    </citation>
    <scope>NUCLEOTIDE SEQUENCE [LARGE SCALE GENOMIC DNA]</scope>
    <source>
        <strain evidence="15 16">DSM 12042</strain>
    </source>
</reference>
<dbReference type="Pfam" id="PF02378">
    <property type="entry name" value="PTS_EIIC"/>
    <property type="match status" value="1"/>
</dbReference>
<feature type="domain" description="PTS EIIB type-1" evidence="13">
    <location>
        <begin position="7"/>
        <end position="89"/>
    </location>
</feature>
<dbReference type="GO" id="GO:0009401">
    <property type="term" value="P:phosphoenolpyruvate-dependent sugar phosphotransferase system"/>
    <property type="evidence" value="ECO:0007669"/>
    <property type="project" value="UniProtKB-KW"/>
</dbReference>
<feature type="transmembrane region" description="Helical" evidence="12">
    <location>
        <begin position="159"/>
        <end position="176"/>
    </location>
</feature>
<dbReference type="Proteomes" id="UP000005950">
    <property type="component" value="Unassembled WGS sequence"/>
</dbReference>
<dbReference type="GO" id="GO:0008982">
    <property type="term" value="F:protein-N(PI)-phosphohistidine-sugar phosphotransferase activity"/>
    <property type="evidence" value="ECO:0007669"/>
    <property type="project" value="InterPro"/>
</dbReference>
<keyword evidence="5 15" id="KW-0808">Transferase</keyword>
<dbReference type="EMBL" id="ACCF01000234">
    <property type="protein sequence ID" value="EEF66150.1"/>
    <property type="molecule type" value="Genomic_DNA"/>
</dbReference>
<evidence type="ECO:0000256" key="11">
    <source>
        <dbReference type="PROSITE-ProRule" id="PRU00421"/>
    </source>
</evidence>
<keyword evidence="10 12" id="KW-0472">Membrane</keyword>
<dbReference type="HOGENOM" id="CLU_012312_2_0_9"/>
<dbReference type="PROSITE" id="PS01035">
    <property type="entry name" value="PTS_EIIB_TYPE_1_CYS"/>
    <property type="match status" value="1"/>
</dbReference>
<evidence type="ECO:0000259" key="14">
    <source>
        <dbReference type="PROSITE" id="PS51103"/>
    </source>
</evidence>
<evidence type="ECO:0000256" key="12">
    <source>
        <dbReference type="SAM" id="Phobius"/>
    </source>
</evidence>
<dbReference type="eggNOG" id="COG1264">
    <property type="taxonomic scope" value="Bacteria"/>
</dbReference>
<feature type="transmembrane region" description="Helical" evidence="12">
    <location>
        <begin position="111"/>
        <end position="139"/>
    </location>
</feature>
<evidence type="ECO:0000256" key="3">
    <source>
        <dbReference type="ARBA" id="ARBA00022475"/>
    </source>
</evidence>
<evidence type="ECO:0000256" key="7">
    <source>
        <dbReference type="ARBA" id="ARBA00022692"/>
    </source>
</evidence>
<evidence type="ECO:0000256" key="2">
    <source>
        <dbReference type="ARBA" id="ARBA00022448"/>
    </source>
</evidence>
<keyword evidence="4" id="KW-0762">Sugar transport</keyword>
<dbReference type="InterPro" id="IPR018113">
    <property type="entry name" value="PTrfase_EIIB_Cys"/>
</dbReference>
<evidence type="ECO:0000256" key="8">
    <source>
        <dbReference type="ARBA" id="ARBA00022777"/>
    </source>
</evidence>
<evidence type="ECO:0000256" key="10">
    <source>
        <dbReference type="ARBA" id="ARBA00023136"/>
    </source>
</evidence>